<accession>E0TB64</accession>
<dbReference type="Gene3D" id="3.50.50.60">
    <property type="entry name" value="FAD/NAD(P)-binding domain"/>
    <property type="match status" value="2"/>
</dbReference>
<dbReference type="Proteomes" id="UP000001302">
    <property type="component" value="Chromosome"/>
</dbReference>
<evidence type="ECO:0000313" key="3">
    <source>
        <dbReference type="EMBL" id="ADM08268.1"/>
    </source>
</evidence>
<reference evidence="4" key="1">
    <citation type="submission" date="2010-08" db="EMBL/GenBank/DDBJ databases">
        <title>Genome sequence of Parvularcula bermudensis HTCC2503.</title>
        <authorList>
            <person name="Kang D.-M."/>
            <person name="Oh H.-M."/>
            <person name="Cho J.-C."/>
        </authorList>
    </citation>
    <scope>NUCLEOTIDE SEQUENCE [LARGE SCALE GENOMIC DNA]</scope>
    <source>
        <strain evidence="4">ATCC BAA-594 / HTCC2503 / KCTC 12087</strain>
    </source>
</reference>
<dbReference type="eggNOG" id="COG0665">
    <property type="taxonomic scope" value="Bacteria"/>
</dbReference>
<dbReference type="GO" id="GO:0005737">
    <property type="term" value="C:cytoplasm"/>
    <property type="evidence" value="ECO:0007669"/>
    <property type="project" value="TreeGrafter"/>
</dbReference>
<dbReference type="EMBL" id="CP002156">
    <property type="protein sequence ID" value="ADM08268.1"/>
    <property type="molecule type" value="Genomic_DNA"/>
</dbReference>
<dbReference type="HOGENOM" id="CLU_007884_4_5_5"/>
<dbReference type="RefSeq" id="WP_013299242.1">
    <property type="nucleotide sequence ID" value="NC_014414.1"/>
</dbReference>
<dbReference type="Pfam" id="PF01266">
    <property type="entry name" value="DAO"/>
    <property type="match status" value="1"/>
</dbReference>
<reference evidence="3 4" key="2">
    <citation type="journal article" date="2011" name="J. Bacteriol.">
        <title>Complete genome sequence of strain HTCC2503T of Parvularcula bermudensis, the type species of the order "Parvularculales" in the class Alphaproteobacteria.</title>
        <authorList>
            <person name="Oh H.M."/>
            <person name="Kang I."/>
            <person name="Vergin K.L."/>
            <person name="Kang D."/>
            <person name="Rhee K.H."/>
            <person name="Giovannoni S.J."/>
            <person name="Cho J.C."/>
        </authorList>
    </citation>
    <scope>NUCLEOTIDE SEQUENCE [LARGE SCALE GENOMIC DNA]</scope>
    <source>
        <strain evidence="4">ATCC BAA-594 / HTCC2503 / KCTC 12087</strain>
    </source>
</reference>
<name>E0TB64_PARBH</name>
<dbReference type="KEGG" id="pbr:PB2503_00937"/>
<proteinExistence type="predicted"/>
<keyword evidence="1" id="KW-0560">Oxidoreductase</keyword>
<dbReference type="PANTHER" id="PTHR13847:SF289">
    <property type="entry name" value="GLYCINE OXIDASE"/>
    <property type="match status" value="1"/>
</dbReference>
<dbReference type="GO" id="GO:0016491">
    <property type="term" value="F:oxidoreductase activity"/>
    <property type="evidence" value="ECO:0007669"/>
    <property type="project" value="UniProtKB-KW"/>
</dbReference>
<sequence>MSTDTLIIGDGLIGMAVGWALAEAGQTVTVLGQSEMTGSLAAAGMLAPSFEAQHPRAAPGLADLLYESLTLWSGFHDRLVKASGLTLDYRREGIIALADRQAPPPVAGPPIAVPEGFATLGPACLIADEGQVDPRRVHGALATALAKAGGQRRGGRVEALDLEAGAALLSDGSRVSAARFVIAAGVGSAALLAGDLPKLTSVRGRAVLVEWPGFPTRHVVRTADLYFCPKADGRLYVGATEEPAMAEEGALARLWERAVALLPDLEGRRILARFDGHRPALATGTPLIGLHGDDPRLIVAYGHDRNGILLTPVTVERVLRLIGGLPRFIGLESPLE</sequence>
<organism evidence="3 4">
    <name type="scientific">Parvularcula bermudensis (strain ATCC BAA-594 / HTCC2503 / KCTC 12087)</name>
    <dbReference type="NCBI Taxonomy" id="314260"/>
    <lineage>
        <taxon>Bacteria</taxon>
        <taxon>Pseudomonadati</taxon>
        <taxon>Pseudomonadota</taxon>
        <taxon>Alphaproteobacteria</taxon>
        <taxon>Parvularculales</taxon>
        <taxon>Parvularculaceae</taxon>
        <taxon>Parvularcula</taxon>
    </lineage>
</organism>
<dbReference type="OrthoDB" id="9805337at2"/>
<dbReference type="InterPro" id="IPR006076">
    <property type="entry name" value="FAD-dep_OxRdtase"/>
</dbReference>
<evidence type="ECO:0000313" key="4">
    <source>
        <dbReference type="Proteomes" id="UP000001302"/>
    </source>
</evidence>
<dbReference type="SUPFAM" id="SSF54373">
    <property type="entry name" value="FAD-linked reductases, C-terminal domain"/>
    <property type="match status" value="1"/>
</dbReference>
<keyword evidence="4" id="KW-1185">Reference proteome</keyword>
<dbReference type="PANTHER" id="PTHR13847">
    <property type="entry name" value="SARCOSINE DEHYDROGENASE-RELATED"/>
    <property type="match status" value="1"/>
</dbReference>
<feature type="domain" description="FAD dependent oxidoreductase" evidence="2">
    <location>
        <begin position="4"/>
        <end position="314"/>
    </location>
</feature>
<dbReference type="AlphaFoldDB" id="E0TB64"/>
<evidence type="ECO:0000256" key="1">
    <source>
        <dbReference type="ARBA" id="ARBA00023002"/>
    </source>
</evidence>
<dbReference type="SUPFAM" id="SSF51971">
    <property type="entry name" value="Nucleotide-binding domain"/>
    <property type="match status" value="1"/>
</dbReference>
<dbReference type="Gene3D" id="3.30.9.10">
    <property type="entry name" value="D-Amino Acid Oxidase, subunit A, domain 2"/>
    <property type="match status" value="2"/>
</dbReference>
<evidence type="ECO:0000259" key="2">
    <source>
        <dbReference type="Pfam" id="PF01266"/>
    </source>
</evidence>
<dbReference type="InterPro" id="IPR036188">
    <property type="entry name" value="FAD/NAD-bd_sf"/>
</dbReference>
<dbReference type="STRING" id="314260.PB2503_00937"/>
<gene>
    <name evidence="3" type="ordered locus">PB2503_00937</name>
</gene>
<protein>
    <submittedName>
        <fullName evidence="3">Putative oxidoreductase</fullName>
    </submittedName>
</protein>